<dbReference type="PANTHER" id="PTHR38690:SF1">
    <property type="entry name" value="PROTEASE"/>
    <property type="match status" value="1"/>
</dbReference>
<keyword evidence="2" id="KW-0472">Membrane</keyword>
<feature type="domain" description="YhdP central" evidence="3">
    <location>
        <begin position="17"/>
        <end position="1266"/>
    </location>
</feature>
<dbReference type="Pfam" id="PF13116">
    <property type="entry name" value="YhdP"/>
    <property type="match status" value="1"/>
</dbReference>
<dbReference type="NCBIfam" id="TIGR02099">
    <property type="entry name" value="YhdP family protein"/>
    <property type="match status" value="1"/>
</dbReference>
<reference evidence="4 5" key="1">
    <citation type="submission" date="2016-02" db="EMBL/GenBank/DDBJ databases">
        <title>Complete genome sequencing and analysis of ATSB10, Dyella thiooxydans isolated from rhizosphere soil of sunflower (Helianthus annuus L.).</title>
        <authorList>
            <person name="Lee Y."/>
            <person name="Hwangbo K."/>
            <person name="Chung H."/>
            <person name="Yoo J."/>
            <person name="Kim K.Y."/>
            <person name="Sa T.M."/>
            <person name="Um Y."/>
            <person name="Madhaiyan M."/>
        </authorList>
    </citation>
    <scope>NUCLEOTIDE SEQUENCE [LARGE SCALE GENOMIC DNA]</scope>
    <source>
        <strain evidence="4 5">ATSB10</strain>
    </source>
</reference>
<feature type="region of interest" description="Disordered" evidence="1">
    <location>
        <begin position="1278"/>
        <end position="1304"/>
    </location>
</feature>
<gene>
    <name evidence="4" type="ORF">ATSB10_18970</name>
</gene>
<name>A0A160N0N3_9GAMM</name>
<evidence type="ECO:0000256" key="2">
    <source>
        <dbReference type="SAM" id="Phobius"/>
    </source>
</evidence>
<dbReference type="EMBL" id="CP014841">
    <property type="protein sequence ID" value="AND69351.1"/>
    <property type="molecule type" value="Genomic_DNA"/>
</dbReference>
<dbReference type="InterPro" id="IPR025263">
    <property type="entry name" value="YhdP_central"/>
</dbReference>
<feature type="compositionally biased region" description="Basic and acidic residues" evidence="1">
    <location>
        <begin position="975"/>
        <end position="984"/>
    </location>
</feature>
<dbReference type="PANTHER" id="PTHR38690">
    <property type="entry name" value="PROTEASE-RELATED"/>
    <property type="match status" value="1"/>
</dbReference>
<evidence type="ECO:0000259" key="3">
    <source>
        <dbReference type="Pfam" id="PF13116"/>
    </source>
</evidence>
<dbReference type="STRING" id="445710.ATSB10_18970"/>
<dbReference type="Proteomes" id="UP000077255">
    <property type="component" value="Chromosome"/>
</dbReference>
<sequence length="1304" mass="137082">MRRRSPTVTATWSRHAHRLSRAFGWTIGVGLITLAVVAALAQVLLPALAQHPQWVAAQLGERLHRPVSFESMQGRWTPAGPTFALRGVTLGAATPGQAPLRLPEVDATLDFGGWLLPSRHLLNLHVRGVQLDVARSKDGHWSIRGVGATGGSSGQPTSLGRLSLDLWLDDVHIDVADERTGRHYAVLADQLRAWLGSGEVRVGARLRRAGADGVLTAAGQFRDDGSSGRVWLAGDNLDVNAMLGDASLAGYTAEQGHGHLEAWLDWRDGKVVRSVLQTDLTGVSLGTPAGSRVDVAAIRGVMEIRQTGDGYRLAWAGYDGSALVAVMHRPSAEAIRIGIAASQLQLAPLVPWLALKPDMSAGLSHWLGEGKPRGEITRADVQWQQGVGLTRLDAAFQGLGIDPVGTMPGIDRLSGTLRGDTEALSLELPEQATVLRFPKAFRQPFALSRLAGTIAVWHDDDGVHLGTDPLDFTGVGYAGQARGEVLLPAGGGRPFLDLYAHIDRGDVTAAKLFWPLTMPPKAMAWLDRGLVSGTIDGGDALVRGSLADWPFLHNEGRFEAQARISDLTLDYGSGWPRAEHVSAVASFIDNGMLVQASGGDAMGVKAQHAVALIPDFGDAALDLNVSGSGSGASLLGFVSHSPIAAREADTLAKLKLGGKGDFDFHLLLPLKDDASLQLNGTAQLTRADLSAPDWNLQLGQLSGPMQFDAKGLTAGPLQGTFRGQPSTLQMRIAGATGDPDAVLSASLDGRYTLAELLQDQPAMAWLGAASEGRSEFRIGLDIGRDAANTPLHQRLTVDSALQEIAIKLPAPLDKPAGVMMPLHVELGLPTDSADLQVSLDDVMRARFRLPGGYGQPLAGTVALGDRMPDTLPQLGLRVQGHGGRVDVSGWIQQVVGGQGSGSAPPLEGIDITADHAMLFGNDFPGLHMKVTPKPDGLGIDADGATLSGHFDVPGADLGKRGITARLKRLYWPKAEPPKDADGKALPDTGPTPAQAARTGVNPASLPPFHLLVDDLRLGNAHLGQARLESWPTAKGMHLDQLRALSPSVQITASGDWNGTPEDSQTHLAIDFSAEDIGKMLDALGFDGLFNGGKTRAHLDGIWPGSPSAITLANLEGRLQVHVSDGRIPEADSPGVGRLLGLVSLAELPRRLTLDFGDVFGKGLAFDSIDGSFVFAGGNATTQNMKIKGPAAEITVTGRTGLRARDYDQQLYVVPHVGNSLPVVGAVVGGPVGAAAGLAVQGLLGRGLNKAASARYAVTGSWDKPKITLIEKRVPKPLPLLPAPASSTAPTPPLLPAPATSAPAR</sequence>
<organism evidence="4 5">
    <name type="scientific">Dyella thiooxydans</name>
    <dbReference type="NCBI Taxonomy" id="445710"/>
    <lineage>
        <taxon>Bacteria</taxon>
        <taxon>Pseudomonadati</taxon>
        <taxon>Pseudomonadota</taxon>
        <taxon>Gammaproteobacteria</taxon>
        <taxon>Lysobacterales</taxon>
        <taxon>Rhodanobacteraceae</taxon>
        <taxon>Dyella</taxon>
    </lineage>
</organism>
<keyword evidence="2" id="KW-0812">Transmembrane</keyword>
<dbReference type="InterPro" id="IPR011836">
    <property type="entry name" value="YhdP"/>
</dbReference>
<accession>A0A160N0N3</accession>
<keyword evidence="2" id="KW-1133">Transmembrane helix</keyword>
<feature type="transmembrane region" description="Helical" evidence="2">
    <location>
        <begin position="22"/>
        <end position="45"/>
    </location>
</feature>
<dbReference type="PATRIC" id="fig|445710.3.peg.1894"/>
<protein>
    <recommendedName>
        <fullName evidence="3">YhdP central domain-containing protein</fullName>
    </recommendedName>
</protein>
<dbReference type="KEGG" id="dtx:ATSB10_18970"/>
<keyword evidence="5" id="KW-1185">Reference proteome</keyword>
<proteinExistence type="predicted"/>
<evidence type="ECO:0000313" key="4">
    <source>
        <dbReference type="EMBL" id="AND69351.1"/>
    </source>
</evidence>
<feature type="region of interest" description="Disordered" evidence="1">
    <location>
        <begin position="973"/>
        <end position="1000"/>
    </location>
</feature>
<evidence type="ECO:0000256" key="1">
    <source>
        <dbReference type="SAM" id="MobiDB-lite"/>
    </source>
</evidence>
<evidence type="ECO:0000313" key="5">
    <source>
        <dbReference type="Proteomes" id="UP000077255"/>
    </source>
</evidence>